<evidence type="ECO:0000256" key="1">
    <source>
        <dbReference type="SAM" id="MobiDB-lite"/>
    </source>
</evidence>
<dbReference type="Proteomes" id="UP001628179">
    <property type="component" value="Unassembled WGS sequence"/>
</dbReference>
<feature type="region of interest" description="Disordered" evidence="1">
    <location>
        <begin position="92"/>
        <end position="122"/>
    </location>
</feature>
<dbReference type="PANTHER" id="PTHR40462">
    <property type="entry name" value="CHROMOSOME 1, WHOLE GENOME SHOTGUN SEQUENCE"/>
    <property type="match status" value="1"/>
</dbReference>
<dbReference type="PANTHER" id="PTHR40462:SF1">
    <property type="entry name" value="EXPRESSED PROTEIN"/>
    <property type="match status" value="1"/>
</dbReference>
<dbReference type="RefSeq" id="XP_070916257.1">
    <property type="nucleotide sequence ID" value="XM_071060156.1"/>
</dbReference>
<gene>
    <name evidence="2" type="ORF">MFIFM68171_04736</name>
</gene>
<evidence type="ECO:0000313" key="2">
    <source>
        <dbReference type="EMBL" id="GAB1314526.1"/>
    </source>
</evidence>
<feature type="compositionally biased region" description="Basic and acidic residues" evidence="1">
    <location>
        <begin position="43"/>
        <end position="55"/>
    </location>
</feature>
<evidence type="ECO:0000313" key="3">
    <source>
        <dbReference type="Proteomes" id="UP001628179"/>
    </source>
</evidence>
<protein>
    <submittedName>
        <fullName evidence="2">Uncharacterized protein</fullName>
    </submittedName>
</protein>
<dbReference type="EMBL" id="BAAFSV010000002">
    <property type="protein sequence ID" value="GAB1314526.1"/>
    <property type="molecule type" value="Genomic_DNA"/>
</dbReference>
<accession>A0ABQ0G9X2</accession>
<sequence length="122" mass="13299">MDFINKLSGNDSKPAGEPNQQNKQAGSAGFMDKLHGMVGGGPESEKKEGTLDKGVDWVQENVLKQGPQNNESAAEQAKDRFIAEQIRQQYKNATGKEMPFGEAEKKAQDEKADNFGELLGSK</sequence>
<proteinExistence type="predicted"/>
<reference evidence="2 3" key="1">
    <citation type="submission" date="2024-09" db="EMBL/GenBank/DDBJ databases">
        <title>Itraconazole resistance in Madurella fahalii resulting from another homologue of gene encoding cytochrome P450 14-alpha sterol demethylase (CYP51).</title>
        <authorList>
            <person name="Yoshioka I."/>
            <person name="Fahal A.H."/>
            <person name="Kaneko S."/>
            <person name="Yaguchi T."/>
        </authorList>
    </citation>
    <scope>NUCLEOTIDE SEQUENCE [LARGE SCALE GENOMIC DNA]</scope>
    <source>
        <strain evidence="2 3">IFM 68171</strain>
    </source>
</reference>
<keyword evidence="3" id="KW-1185">Reference proteome</keyword>
<organism evidence="2 3">
    <name type="scientific">Madurella fahalii</name>
    <dbReference type="NCBI Taxonomy" id="1157608"/>
    <lineage>
        <taxon>Eukaryota</taxon>
        <taxon>Fungi</taxon>
        <taxon>Dikarya</taxon>
        <taxon>Ascomycota</taxon>
        <taxon>Pezizomycotina</taxon>
        <taxon>Sordariomycetes</taxon>
        <taxon>Sordariomycetidae</taxon>
        <taxon>Sordariales</taxon>
        <taxon>Sordariales incertae sedis</taxon>
        <taxon>Madurella</taxon>
    </lineage>
</organism>
<feature type="compositionally biased region" description="Basic and acidic residues" evidence="1">
    <location>
        <begin position="102"/>
        <end position="114"/>
    </location>
</feature>
<comment type="caution">
    <text evidence="2">The sequence shown here is derived from an EMBL/GenBank/DDBJ whole genome shotgun (WGS) entry which is preliminary data.</text>
</comment>
<name>A0ABQ0G9X2_9PEZI</name>
<dbReference type="GeneID" id="98175479"/>
<feature type="region of interest" description="Disordered" evidence="1">
    <location>
        <begin position="1"/>
        <end position="55"/>
    </location>
</feature>